<gene>
    <name evidence="3" type="ORF">K489DRAFT_410518</name>
</gene>
<feature type="region of interest" description="Disordered" evidence="1">
    <location>
        <begin position="810"/>
        <end position="874"/>
    </location>
</feature>
<accession>A0A6J3M3W8</accession>
<feature type="compositionally biased region" description="Basic residues" evidence="1">
    <location>
        <begin position="620"/>
        <end position="633"/>
    </location>
</feature>
<feature type="compositionally biased region" description="Polar residues" evidence="1">
    <location>
        <begin position="428"/>
        <end position="441"/>
    </location>
</feature>
<proteinExistence type="predicted"/>
<feature type="region of interest" description="Disordered" evidence="1">
    <location>
        <begin position="610"/>
        <end position="633"/>
    </location>
</feature>
<dbReference type="Proteomes" id="UP000504637">
    <property type="component" value="Unplaced"/>
</dbReference>
<reference evidence="3" key="3">
    <citation type="submission" date="2025-08" db="UniProtKB">
        <authorList>
            <consortium name="RefSeq"/>
        </authorList>
    </citation>
    <scope>IDENTIFICATION</scope>
    <source>
        <strain evidence="3">CBS 342.82</strain>
    </source>
</reference>
<feature type="compositionally biased region" description="Polar residues" evidence="1">
    <location>
        <begin position="400"/>
        <end position="409"/>
    </location>
</feature>
<dbReference type="RefSeq" id="XP_033459215.1">
    <property type="nucleotide sequence ID" value="XM_033607715.1"/>
</dbReference>
<dbReference type="AlphaFoldDB" id="A0A6J3M3W8"/>
<name>A0A6J3M3W8_9PEZI</name>
<feature type="region of interest" description="Disordered" evidence="1">
    <location>
        <begin position="696"/>
        <end position="722"/>
    </location>
</feature>
<feature type="compositionally biased region" description="Basic residues" evidence="1">
    <location>
        <begin position="840"/>
        <end position="849"/>
    </location>
</feature>
<evidence type="ECO:0000256" key="1">
    <source>
        <dbReference type="SAM" id="MobiDB-lite"/>
    </source>
</evidence>
<feature type="region of interest" description="Disordered" evidence="1">
    <location>
        <begin position="367"/>
        <end position="442"/>
    </location>
</feature>
<feature type="compositionally biased region" description="Polar residues" evidence="1">
    <location>
        <begin position="1"/>
        <end position="23"/>
    </location>
</feature>
<dbReference type="OrthoDB" id="4207369at2759"/>
<feature type="region of interest" description="Disordered" evidence="1">
    <location>
        <begin position="297"/>
        <end position="344"/>
    </location>
</feature>
<feature type="compositionally biased region" description="Basic and acidic residues" evidence="1">
    <location>
        <begin position="737"/>
        <end position="759"/>
    </location>
</feature>
<feature type="region of interest" description="Disordered" evidence="1">
    <location>
        <begin position="250"/>
        <end position="285"/>
    </location>
</feature>
<feature type="region of interest" description="Disordered" evidence="1">
    <location>
        <begin position="1"/>
        <end position="40"/>
    </location>
</feature>
<reference evidence="3" key="1">
    <citation type="submission" date="2020-01" db="EMBL/GenBank/DDBJ databases">
        <authorList>
            <consortium name="DOE Joint Genome Institute"/>
            <person name="Haridas S."/>
            <person name="Albert R."/>
            <person name="Binder M."/>
            <person name="Bloem J."/>
            <person name="Labutti K."/>
            <person name="Salamov A."/>
            <person name="Andreopoulos B."/>
            <person name="Baker S.E."/>
            <person name="Barry K."/>
            <person name="Bills G."/>
            <person name="Bluhm B.H."/>
            <person name="Cannon C."/>
            <person name="Castanera R."/>
            <person name="Culley D.E."/>
            <person name="Daum C."/>
            <person name="Ezra D."/>
            <person name="Gonzalez J.B."/>
            <person name="Henrissat B."/>
            <person name="Kuo A."/>
            <person name="Liang C."/>
            <person name="Lipzen A."/>
            <person name="Lutzoni F."/>
            <person name="Magnuson J."/>
            <person name="Mondo S."/>
            <person name="Nolan M."/>
            <person name="Ohm R."/>
            <person name="Pangilinan J."/>
            <person name="Park H.-J."/>
            <person name="Ramirez L."/>
            <person name="Alfaro M."/>
            <person name="Sun H."/>
            <person name="Tritt A."/>
            <person name="Yoshinaga Y."/>
            <person name="Zwiers L.-H."/>
            <person name="Turgeon B.G."/>
            <person name="Goodwin S.B."/>
            <person name="Spatafora J.W."/>
            <person name="Crous P.W."/>
            <person name="Grigoriev I.V."/>
        </authorList>
    </citation>
    <scope>NUCLEOTIDE SEQUENCE</scope>
    <source>
        <strain evidence="3">CBS 342.82</strain>
    </source>
</reference>
<evidence type="ECO:0000313" key="3">
    <source>
        <dbReference type="RefSeq" id="XP_033459215.1"/>
    </source>
</evidence>
<evidence type="ECO:0000313" key="2">
    <source>
        <dbReference type="Proteomes" id="UP000504637"/>
    </source>
</evidence>
<reference evidence="3" key="2">
    <citation type="submission" date="2020-04" db="EMBL/GenBank/DDBJ databases">
        <authorList>
            <consortium name="NCBI Genome Project"/>
        </authorList>
    </citation>
    <scope>NUCLEOTIDE SEQUENCE</scope>
    <source>
        <strain evidence="3">CBS 342.82</strain>
    </source>
</reference>
<feature type="compositionally biased region" description="Basic and acidic residues" evidence="1">
    <location>
        <begin position="265"/>
        <end position="274"/>
    </location>
</feature>
<sequence>MENSHATLADSAQHSNVDLSTEQQDTEHANHDATSKAPTASLLSWAETDATHLLATNIPLARAPRAWDRKPQSPFSRKRLKVGKVWKRTNMVSTVLPSGPSAKRRVSLSPSKKAVKKIRLDEGASIGVGVNWEGLSNPERRIVTRASRLAELDPAPLIVLAEDGVAQTGEESQDHFYVDTTRESIPEMTVGRWEDIDLNLEEEELQVAITTGEEVVEVVYQQDVAKVDPTGPAPAHLTVTIDPSALLEDSEHQARELNSSISGGREIDDTRFDDRDEVADPSSKAFLLEPSASLTEAAANARSISNATDGNDEIEETPRDREAPGQNSSERVDTQAEAATPCDQEHNETTAITFAMLAQTPVLPAGFATPVKDRRRRPVREARRSLAARRRTLPVDFTADDSNPQSTTKVPHAEPAAVQKATSPPPNQGGTSEATTVTSPIDTVIDPTVEHSDMDIENDSGEWEDIVDSADENLQSDLDGDETGTQSTNGLDPKAVLSEVETLRTTPDQSHRMSTTGQDAGVVDLELITHREGEIEAERAFMPSDQVSACVVLPSGQQGQHPVESPRIAQDIMLINVSQHALEAPAHVDNDAHIQQQDLEEPLNRSTALLRARRQSSSPRKSRSTTSSHHHLPHLVAFTPIKLNNQLALDNRMEENESAALESVEYDHDQSTAYYGDGLISPSDIESLAAGAEKLSPSAMRSLSAPPEPAQASPRKSRQPRISDDTALLQAFLSRAAESKSKAERRMSASKRESLENRRDSDSIRFALASSPVVPQFQEKEADPEVLKILDPNSPSPRKQQAIVNKAIKSEQPKALPQPHLPTEETENTVVDEVQPESRNKRRSTRPRKQTQVLDTSERTAAADLSSSTFGPNKISIRPFGSDPVVWKRPEAQEIALLTRTNTRKNKGALNPQQRLTKLAAEEAGLVQTEGTDIVSLAADPPKIKAKNVRWAETLALFQAGPVVIDEAVIIEVGEPASTTVLTDSNISDEVVSKPYIKKLKPRLTPRAPINTETIDELADESDVITGPLAFNLPEASLTSTSEEKEKSKLKRRTRIATPAKVKVGMKSSSSKADDKSVLLERAIAAASAPAPTTEDVNPAPIPAPRRSLISKLPAPVPSTSAISTLAHPGRERETSSLIASPPKKKMRMRSSARQQQQLPLQPNEPTATLFPTATSSGLKPPSSASFGFTGAAVPKLEALSSSKSASLAASADTTLMLVSSPAKKAPRLFPMGSTSTHTVGVTRGRELEAIKGMGSPAKKRGRRV</sequence>
<keyword evidence="2" id="KW-1185">Reference proteome</keyword>
<feature type="region of interest" description="Disordered" evidence="1">
    <location>
        <begin position="1229"/>
        <end position="1265"/>
    </location>
</feature>
<organism evidence="3">
    <name type="scientific">Dissoconium aciculare CBS 342.82</name>
    <dbReference type="NCBI Taxonomy" id="1314786"/>
    <lineage>
        <taxon>Eukaryota</taxon>
        <taxon>Fungi</taxon>
        <taxon>Dikarya</taxon>
        <taxon>Ascomycota</taxon>
        <taxon>Pezizomycotina</taxon>
        <taxon>Dothideomycetes</taxon>
        <taxon>Dothideomycetidae</taxon>
        <taxon>Mycosphaerellales</taxon>
        <taxon>Dissoconiaceae</taxon>
        <taxon>Dissoconium</taxon>
    </lineage>
</organism>
<feature type="region of interest" description="Disordered" evidence="1">
    <location>
        <begin position="735"/>
        <end position="759"/>
    </location>
</feature>
<dbReference type="GeneID" id="54365514"/>
<feature type="compositionally biased region" description="Basic and acidic residues" evidence="1">
    <location>
        <begin position="25"/>
        <end position="34"/>
    </location>
</feature>
<protein>
    <submittedName>
        <fullName evidence="3">Uncharacterized protein</fullName>
    </submittedName>
</protein>